<reference evidence="2 3" key="1">
    <citation type="submission" date="2017-05" db="EMBL/GenBank/DDBJ databases">
        <title>Functional genome analysis of Paenibacillus pasadenensis strain R16: insights on endophytic life style and antifungal activity.</title>
        <authorList>
            <person name="Passera A."/>
            <person name="Marcolungo L."/>
            <person name="Casati P."/>
            <person name="Brasca M."/>
            <person name="Quaglino F."/>
            <person name="Delledonne M."/>
        </authorList>
    </citation>
    <scope>NUCLEOTIDE SEQUENCE [LARGE SCALE GENOMIC DNA]</scope>
    <source>
        <strain evidence="2 3">R16</strain>
    </source>
</reference>
<accession>A0A2N5N0T0</accession>
<dbReference type="RefSeq" id="WP_267238402.1">
    <property type="nucleotide sequence ID" value="NZ_NFEZ01000004.1"/>
</dbReference>
<evidence type="ECO:0000256" key="1">
    <source>
        <dbReference type="SAM" id="MobiDB-lite"/>
    </source>
</evidence>
<organism evidence="2 3">
    <name type="scientific">Paenibacillus pasadenensis</name>
    <dbReference type="NCBI Taxonomy" id="217090"/>
    <lineage>
        <taxon>Bacteria</taxon>
        <taxon>Bacillati</taxon>
        <taxon>Bacillota</taxon>
        <taxon>Bacilli</taxon>
        <taxon>Bacillales</taxon>
        <taxon>Paenibacillaceae</taxon>
        <taxon>Paenibacillus</taxon>
    </lineage>
</organism>
<comment type="caution">
    <text evidence="2">The sequence shown here is derived from an EMBL/GenBank/DDBJ whole genome shotgun (WGS) entry which is preliminary data.</text>
</comment>
<dbReference type="Proteomes" id="UP000234789">
    <property type="component" value="Unassembled WGS sequence"/>
</dbReference>
<proteinExistence type="predicted"/>
<name>A0A2N5N0T0_9BACL</name>
<feature type="compositionally biased region" description="Basic and acidic residues" evidence="1">
    <location>
        <begin position="11"/>
        <end position="20"/>
    </location>
</feature>
<evidence type="ECO:0000313" key="2">
    <source>
        <dbReference type="EMBL" id="PLT43948.1"/>
    </source>
</evidence>
<dbReference type="EMBL" id="NFEZ01000004">
    <property type="protein sequence ID" value="PLT43948.1"/>
    <property type="molecule type" value="Genomic_DNA"/>
</dbReference>
<keyword evidence="3" id="KW-1185">Reference proteome</keyword>
<feature type="region of interest" description="Disordered" evidence="1">
    <location>
        <begin position="1"/>
        <end position="41"/>
    </location>
</feature>
<gene>
    <name evidence="2" type="ORF">B8V81_2379</name>
</gene>
<dbReference type="AlphaFoldDB" id="A0A2N5N0T0"/>
<evidence type="ECO:0000313" key="3">
    <source>
        <dbReference type="Proteomes" id="UP000234789"/>
    </source>
</evidence>
<protein>
    <submittedName>
        <fullName evidence="2">Uncharacterized protein</fullName>
    </submittedName>
</protein>
<sequence>MNELDEAGEWTNERDGRDGRSGQGGQMNEISGAGEVDDWTR</sequence>